<dbReference type="NCBIfam" id="TIGR03083">
    <property type="entry name" value="maleylpyruvate isomerase family mycothiol-dependent enzyme"/>
    <property type="match status" value="1"/>
</dbReference>
<organism evidence="2 3">
    <name type="scientific">Nocardia cyriacigeorgica</name>
    <dbReference type="NCBI Taxonomy" id="135487"/>
    <lineage>
        <taxon>Bacteria</taxon>
        <taxon>Bacillati</taxon>
        <taxon>Actinomycetota</taxon>
        <taxon>Actinomycetes</taxon>
        <taxon>Mycobacteriales</taxon>
        <taxon>Nocardiaceae</taxon>
        <taxon>Nocardia</taxon>
    </lineage>
</organism>
<dbReference type="EMBL" id="LR215973">
    <property type="protein sequence ID" value="VFA99602.1"/>
    <property type="molecule type" value="Genomic_DNA"/>
</dbReference>
<feature type="domain" description="Mycothiol-dependent maleylpyruvate isomerase metal-binding" evidence="1">
    <location>
        <begin position="16"/>
        <end position="134"/>
    </location>
</feature>
<keyword evidence="2" id="KW-0670">Pyruvate</keyword>
<keyword evidence="2" id="KW-0413">Isomerase</keyword>
<dbReference type="AlphaFoldDB" id="A0A4U8W175"/>
<evidence type="ECO:0000313" key="3">
    <source>
        <dbReference type="Proteomes" id="UP000290439"/>
    </source>
</evidence>
<accession>A0A4U8W175</accession>
<dbReference type="GO" id="GO:0046872">
    <property type="term" value="F:metal ion binding"/>
    <property type="evidence" value="ECO:0007669"/>
    <property type="project" value="InterPro"/>
</dbReference>
<dbReference type="InterPro" id="IPR017517">
    <property type="entry name" value="Maleyloyr_isom"/>
</dbReference>
<dbReference type="InterPro" id="IPR024344">
    <property type="entry name" value="MDMPI_metal-binding"/>
</dbReference>
<dbReference type="GO" id="GO:0016853">
    <property type="term" value="F:isomerase activity"/>
    <property type="evidence" value="ECO:0007669"/>
    <property type="project" value="UniProtKB-KW"/>
</dbReference>
<dbReference type="InterPro" id="IPR034660">
    <property type="entry name" value="DinB/YfiT-like"/>
</dbReference>
<dbReference type="InterPro" id="IPR017520">
    <property type="entry name" value="CHP03086"/>
</dbReference>
<dbReference type="Gene3D" id="1.20.120.450">
    <property type="entry name" value="dinb family like domain"/>
    <property type="match status" value="1"/>
</dbReference>
<dbReference type="NCBIfam" id="TIGR03086">
    <property type="entry name" value="TIGR03086 family metal-binding protein"/>
    <property type="match status" value="1"/>
</dbReference>
<gene>
    <name evidence="2" type="ORF">NCTC10797_03386</name>
</gene>
<protein>
    <submittedName>
        <fullName evidence="2">Mycothiol maleylpyruvate isomerase N-terminal domain</fullName>
    </submittedName>
</protein>
<evidence type="ECO:0000313" key="2">
    <source>
        <dbReference type="EMBL" id="VFA99602.1"/>
    </source>
</evidence>
<reference evidence="2 3" key="1">
    <citation type="submission" date="2019-02" db="EMBL/GenBank/DDBJ databases">
        <authorList>
            <consortium name="Pathogen Informatics"/>
        </authorList>
    </citation>
    <scope>NUCLEOTIDE SEQUENCE [LARGE SCALE GENOMIC DNA]</scope>
    <source>
        <strain evidence="2 3">3012STDY6756504</strain>
    </source>
</reference>
<dbReference type="Proteomes" id="UP000290439">
    <property type="component" value="Chromosome"/>
</dbReference>
<sequence>MRMSIDIRMHHRESVRLCRGAIARVTPSRLADPTPCAEWDLRALLHHIAVQNRGFAAAAAGRGDEYDWWSKEFAEDPIADCVVSCDEVVTAFAAADVLDRRWSLPEITTETTISGSTAITFHLVDSVVHAWDVARAIGEQLDIDPGLAATALRIAEKVPTGPARVEPGAAFGPDLPITDQDSALDRTLRLLGRSPSWPEAGAVRRAPLGIETNR</sequence>
<name>A0A4U8W175_9NOCA</name>
<evidence type="ECO:0000259" key="1">
    <source>
        <dbReference type="Pfam" id="PF11716"/>
    </source>
</evidence>
<proteinExistence type="predicted"/>
<dbReference type="Pfam" id="PF11716">
    <property type="entry name" value="MDMPI_N"/>
    <property type="match status" value="1"/>
</dbReference>
<dbReference type="SUPFAM" id="SSF109854">
    <property type="entry name" value="DinB/YfiT-like putative metalloenzymes"/>
    <property type="match status" value="1"/>
</dbReference>